<dbReference type="EMBL" id="JBHSBI010000005">
    <property type="protein sequence ID" value="MFC4008151.1"/>
    <property type="molecule type" value="Genomic_DNA"/>
</dbReference>
<reference evidence="2" key="1">
    <citation type="journal article" date="2019" name="Int. J. Syst. Evol. Microbiol.">
        <title>The Global Catalogue of Microorganisms (GCM) 10K type strain sequencing project: providing services to taxonomists for standard genome sequencing and annotation.</title>
        <authorList>
            <consortium name="The Broad Institute Genomics Platform"/>
            <consortium name="The Broad Institute Genome Sequencing Center for Infectious Disease"/>
            <person name="Wu L."/>
            <person name="Ma J."/>
        </authorList>
    </citation>
    <scope>NUCLEOTIDE SEQUENCE [LARGE SCALE GENOMIC DNA]</scope>
    <source>
        <strain evidence="2">TBRC 1276</strain>
    </source>
</reference>
<evidence type="ECO:0000313" key="2">
    <source>
        <dbReference type="Proteomes" id="UP001595851"/>
    </source>
</evidence>
<proteinExistence type="predicted"/>
<dbReference type="RefSeq" id="WP_379528230.1">
    <property type="nucleotide sequence ID" value="NZ_JBHSBI010000005.1"/>
</dbReference>
<protein>
    <submittedName>
        <fullName evidence="1">Uncharacterized protein</fullName>
    </submittedName>
</protein>
<gene>
    <name evidence="1" type="ORF">ACFOY2_13035</name>
</gene>
<comment type="caution">
    <text evidence="1">The sequence shown here is derived from an EMBL/GenBank/DDBJ whole genome shotgun (WGS) entry which is preliminary data.</text>
</comment>
<name>A0ABV8G2F8_9ACTN</name>
<dbReference type="Proteomes" id="UP001595851">
    <property type="component" value="Unassembled WGS sequence"/>
</dbReference>
<sequence length="94" mass="10087">MAEFIEVRTTIEGYERAAALSHRILGAGLATSIDIAQAPDPAEQPVWELTFITTGEAAATLEEQLRANGDGGAVISRPVAHDLDSYPDWLPDQP</sequence>
<organism evidence="1 2">
    <name type="scientific">Nonomuraea purpurea</name>
    <dbReference type="NCBI Taxonomy" id="1849276"/>
    <lineage>
        <taxon>Bacteria</taxon>
        <taxon>Bacillati</taxon>
        <taxon>Actinomycetota</taxon>
        <taxon>Actinomycetes</taxon>
        <taxon>Streptosporangiales</taxon>
        <taxon>Streptosporangiaceae</taxon>
        <taxon>Nonomuraea</taxon>
    </lineage>
</organism>
<keyword evidence="2" id="KW-1185">Reference proteome</keyword>
<accession>A0ABV8G2F8</accession>
<evidence type="ECO:0000313" key="1">
    <source>
        <dbReference type="EMBL" id="MFC4008151.1"/>
    </source>
</evidence>